<organism evidence="1 2">
    <name type="scientific">Clostridium nitritogenes</name>
    <dbReference type="NCBI Taxonomy" id="83340"/>
    <lineage>
        <taxon>Bacteria</taxon>
        <taxon>Bacillati</taxon>
        <taxon>Bacillota</taxon>
        <taxon>Clostridia</taxon>
        <taxon>Eubacteriales</taxon>
        <taxon>Clostridiaceae</taxon>
        <taxon>Clostridium</taxon>
    </lineage>
</organism>
<gene>
    <name evidence="1" type="ORF">GCM10008916_25450</name>
</gene>
<keyword evidence="1" id="KW-0167">Capsid protein</keyword>
<evidence type="ECO:0000313" key="1">
    <source>
        <dbReference type="EMBL" id="GAA0860190.1"/>
    </source>
</evidence>
<evidence type="ECO:0000313" key="2">
    <source>
        <dbReference type="Proteomes" id="UP001501764"/>
    </source>
</evidence>
<name>A0ABP3X6I6_9CLOT</name>
<dbReference type="Pfam" id="PF07875">
    <property type="entry name" value="Coat_F"/>
    <property type="match status" value="1"/>
</dbReference>
<dbReference type="InterPro" id="IPR012851">
    <property type="entry name" value="Spore_coat_CotF-like"/>
</dbReference>
<sequence>MQEKTILNDYLTSLNHSLSGYAGIISQTDNEQLRQTIQQMRNQDEVRQYTVYKKAKEKGYYKPAQPADQAEINVVKSEFTTP</sequence>
<proteinExistence type="predicted"/>
<dbReference type="Proteomes" id="UP001501764">
    <property type="component" value="Unassembled WGS sequence"/>
</dbReference>
<dbReference type="EMBL" id="BAAACO010000002">
    <property type="protein sequence ID" value="GAA0860190.1"/>
    <property type="molecule type" value="Genomic_DNA"/>
</dbReference>
<reference evidence="2" key="1">
    <citation type="journal article" date="2019" name="Int. J. Syst. Evol. Microbiol.">
        <title>The Global Catalogue of Microorganisms (GCM) 10K type strain sequencing project: providing services to taxonomists for standard genome sequencing and annotation.</title>
        <authorList>
            <consortium name="The Broad Institute Genomics Platform"/>
            <consortium name="The Broad Institute Genome Sequencing Center for Infectious Disease"/>
            <person name="Wu L."/>
            <person name="Ma J."/>
        </authorList>
    </citation>
    <scope>NUCLEOTIDE SEQUENCE [LARGE SCALE GENOMIC DNA]</scope>
    <source>
        <strain evidence="2">JCM 6485</strain>
    </source>
</reference>
<keyword evidence="1" id="KW-0946">Virion</keyword>
<comment type="caution">
    <text evidence="1">The sequence shown here is derived from an EMBL/GenBank/DDBJ whole genome shotgun (WGS) entry which is preliminary data.</text>
</comment>
<dbReference type="RefSeq" id="WP_077229763.1">
    <property type="nucleotide sequence ID" value="NZ_BAAACO010000002.1"/>
</dbReference>
<accession>A0ABP3X6I6</accession>
<keyword evidence="2" id="KW-1185">Reference proteome</keyword>
<dbReference type="GeneID" id="60852061"/>
<protein>
    <submittedName>
        <fullName evidence="1">Spore coat protein</fullName>
    </submittedName>
</protein>